<reference evidence="1" key="1">
    <citation type="journal article" date="2008" name="BMC Genomics">
        <title>A conifer genomics resource of 200,000 spruce (Picea spp.) ESTs and 6,464 high-quality, sequence-finished full-length cDNAs for Sitka spruce (Picea sitchensis).</title>
        <authorList>
            <person name="Ralph S.G."/>
            <person name="Chun H.J."/>
            <person name="Kolosova N."/>
            <person name="Cooper D."/>
            <person name="Oddy C."/>
            <person name="Ritland C.E."/>
            <person name="Kirkpatrick R."/>
            <person name="Moore R."/>
            <person name="Barber S."/>
            <person name="Holt R.A."/>
            <person name="Jones S.J."/>
            <person name="Marra M.A."/>
            <person name="Douglas C.J."/>
            <person name="Ritland K."/>
            <person name="Bohlmann J."/>
        </authorList>
    </citation>
    <scope>NUCLEOTIDE SEQUENCE</scope>
    <source>
        <tissue evidence="1">Green portion of the leader tissue</tissue>
    </source>
</reference>
<protein>
    <submittedName>
        <fullName evidence="1">Uncharacterized protein</fullName>
    </submittedName>
</protein>
<proteinExistence type="evidence at transcript level"/>
<accession>A9NXI2</accession>
<organism evidence="1">
    <name type="scientific">Picea sitchensis</name>
    <name type="common">Sitka spruce</name>
    <name type="synonym">Pinus sitchensis</name>
    <dbReference type="NCBI Taxonomy" id="3332"/>
    <lineage>
        <taxon>Eukaryota</taxon>
        <taxon>Viridiplantae</taxon>
        <taxon>Streptophyta</taxon>
        <taxon>Embryophyta</taxon>
        <taxon>Tracheophyta</taxon>
        <taxon>Spermatophyta</taxon>
        <taxon>Pinopsida</taxon>
        <taxon>Pinidae</taxon>
        <taxon>Conifers I</taxon>
        <taxon>Pinales</taxon>
        <taxon>Pinaceae</taxon>
        <taxon>Picea</taxon>
    </lineage>
</organism>
<dbReference type="AlphaFoldDB" id="A9NXI2"/>
<dbReference type="EMBL" id="EF086055">
    <property type="protein sequence ID" value="ABK25343.1"/>
    <property type="molecule type" value="mRNA"/>
</dbReference>
<sequence length="44" mass="5219">MMRLSRRSIFQLKLQQLASLQIYTSRALKSHVRRQMNLTVSSKL</sequence>
<name>A9NXI2_PICSI</name>
<evidence type="ECO:0000313" key="1">
    <source>
        <dbReference type="EMBL" id="ABK25343.1"/>
    </source>
</evidence>